<reference evidence="14 15" key="1">
    <citation type="submission" date="2016-02" db="EMBL/GenBank/DDBJ databases">
        <title>Draft genome sequence of the strain BR 10247T Bradyrhizobium neotropicale isolated from nodules of Centrolobium paraense.</title>
        <authorList>
            <person name="Simoes-Araujo J.L."/>
            <person name="Barauna A.C."/>
            <person name="Silva K."/>
            <person name="Zilli J.E."/>
        </authorList>
    </citation>
    <scope>NUCLEOTIDE SEQUENCE [LARGE SCALE GENOMIC DNA]</scope>
    <source>
        <strain evidence="14 15">BR 10247</strain>
    </source>
</reference>
<protein>
    <recommendedName>
        <fullName evidence="10">Thiamine pyrimidine synthase</fullName>
    </recommendedName>
</protein>
<sequence>MRNMRLLSSAAFAMLLAFVGPVLANEKLTVRLDFSPWGSHAAMHLAQQKGWFKEAGLDVDVQDGRGSANTLQLVNAGQADVGQIQLGLVPAARHGGAKVRAIAGFDRRTDLCVLVDKDAPIQKIEDLKGKKLVVFAASPWAPYIDTFLAAGGLDRNNTTIEFVDAAALWGTYTSRRADGLMSTVASALPLAQAARPSKCLTADMADLYFPSYGLIASDATIQKRGDTLKKLIAVEQRAWAEIAKNPDLGVKAMLAERPDAMLNPDVLREQIKLTIEYFNTPATEGKPIGWQATEDWDAALNGMERAGVVPAGWKASDYFTNDLVPR</sequence>
<dbReference type="PANTHER" id="PTHR31528">
    <property type="entry name" value="4-AMINO-5-HYDROXYMETHYL-2-METHYLPYRIMIDINE PHOSPHATE SYNTHASE THI11-RELATED"/>
    <property type="match status" value="1"/>
</dbReference>
<dbReference type="RefSeq" id="WP_082907708.1">
    <property type="nucleotide sequence ID" value="NZ_LSEF01000008.1"/>
</dbReference>
<name>A0A176ZJN8_9BRAD</name>
<evidence type="ECO:0000256" key="11">
    <source>
        <dbReference type="ARBA" id="ARBA00048179"/>
    </source>
</evidence>
<evidence type="ECO:0000313" key="15">
    <source>
        <dbReference type="Proteomes" id="UP000077173"/>
    </source>
</evidence>
<keyword evidence="9" id="KW-0408">Iron</keyword>
<keyword evidence="7" id="KW-0663">Pyridoxal phosphate</keyword>
<evidence type="ECO:0000313" key="14">
    <source>
        <dbReference type="EMBL" id="OAF19956.1"/>
    </source>
</evidence>
<evidence type="ECO:0000259" key="13">
    <source>
        <dbReference type="Pfam" id="PF09084"/>
    </source>
</evidence>
<evidence type="ECO:0000256" key="7">
    <source>
        <dbReference type="ARBA" id="ARBA00022898"/>
    </source>
</evidence>
<proteinExistence type="inferred from homology"/>
<dbReference type="PANTHER" id="PTHR31528:SF1">
    <property type="entry name" value="4-AMINO-5-HYDROXYMETHYL-2-METHYLPYRIMIDINE PHOSPHATE SYNTHASE THI11-RELATED"/>
    <property type="match status" value="1"/>
</dbReference>
<organism evidence="14 15">
    <name type="scientific">Bradyrhizobium neotropicale</name>
    <dbReference type="NCBI Taxonomy" id="1497615"/>
    <lineage>
        <taxon>Bacteria</taxon>
        <taxon>Pseudomonadati</taxon>
        <taxon>Pseudomonadota</taxon>
        <taxon>Alphaproteobacteria</taxon>
        <taxon>Hyphomicrobiales</taxon>
        <taxon>Nitrobacteraceae</taxon>
        <taxon>Bradyrhizobium</taxon>
    </lineage>
</organism>
<keyword evidence="6" id="KW-0479">Metal-binding</keyword>
<comment type="pathway">
    <text evidence="2">Cofactor biosynthesis; thiamine diphosphate biosynthesis.</text>
</comment>
<dbReference type="Pfam" id="PF09084">
    <property type="entry name" value="NMT1"/>
    <property type="match status" value="1"/>
</dbReference>
<dbReference type="GO" id="GO:0009228">
    <property type="term" value="P:thiamine biosynthetic process"/>
    <property type="evidence" value="ECO:0007669"/>
    <property type="project" value="UniProtKB-KW"/>
</dbReference>
<dbReference type="EMBL" id="LSEF01000008">
    <property type="protein sequence ID" value="OAF19956.1"/>
    <property type="molecule type" value="Genomic_DNA"/>
</dbReference>
<dbReference type="GO" id="GO:0016740">
    <property type="term" value="F:transferase activity"/>
    <property type="evidence" value="ECO:0007669"/>
    <property type="project" value="UniProtKB-KW"/>
</dbReference>
<dbReference type="AlphaFoldDB" id="A0A176ZJN8"/>
<dbReference type="InterPro" id="IPR027939">
    <property type="entry name" value="NMT1/THI5"/>
</dbReference>
<dbReference type="Gene3D" id="3.40.190.10">
    <property type="entry name" value="Periplasmic binding protein-like II"/>
    <property type="match status" value="2"/>
</dbReference>
<feature type="chain" id="PRO_5008056026" description="Thiamine pyrimidine synthase" evidence="12">
    <location>
        <begin position="25"/>
        <end position="326"/>
    </location>
</feature>
<evidence type="ECO:0000256" key="10">
    <source>
        <dbReference type="ARBA" id="ARBA00033171"/>
    </source>
</evidence>
<dbReference type="SUPFAM" id="SSF53850">
    <property type="entry name" value="Periplasmic binding protein-like II"/>
    <property type="match status" value="1"/>
</dbReference>
<comment type="similarity">
    <text evidence="3">Belongs to the NMT1/THI5 family.</text>
</comment>
<evidence type="ECO:0000256" key="3">
    <source>
        <dbReference type="ARBA" id="ARBA00009406"/>
    </source>
</evidence>
<comment type="caution">
    <text evidence="14">The sequence shown here is derived from an EMBL/GenBank/DDBJ whole genome shotgun (WGS) entry which is preliminary data.</text>
</comment>
<evidence type="ECO:0000256" key="1">
    <source>
        <dbReference type="ARBA" id="ARBA00003469"/>
    </source>
</evidence>
<dbReference type="GO" id="GO:0046872">
    <property type="term" value="F:metal ion binding"/>
    <property type="evidence" value="ECO:0007669"/>
    <property type="project" value="UniProtKB-KW"/>
</dbReference>
<keyword evidence="5 14" id="KW-0808">Transferase</keyword>
<accession>A0A176ZJN8</accession>
<evidence type="ECO:0000256" key="9">
    <source>
        <dbReference type="ARBA" id="ARBA00023004"/>
    </source>
</evidence>
<evidence type="ECO:0000256" key="2">
    <source>
        <dbReference type="ARBA" id="ARBA00004948"/>
    </source>
</evidence>
<gene>
    <name evidence="14" type="ORF">AXW67_33975</name>
</gene>
<evidence type="ECO:0000256" key="4">
    <source>
        <dbReference type="ARBA" id="ARBA00011738"/>
    </source>
</evidence>
<evidence type="ECO:0000256" key="12">
    <source>
        <dbReference type="SAM" id="SignalP"/>
    </source>
</evidence>
<feature type="domain" description="SsuA/THI5-like" evidence="13">
    <location>
        <begin position="39"/>
        <end position="247"/>
    </location>
</feature>
<keyword evidence="8" id="KW-0784">Thiamine biosynthesis</keyword>
<dbReference type="Proteomes" id="UP000077173">
    <property type="component" value="Unassembled WGS sequence"/>
</dbReference>
<comment type="catalytic activity">
    <reaction evidence="11">
        <text>N(6)-(pyridoxal phosphate)-L-lysyl-[4-amino-5-hydroxymethyl-2-methylpyrimidine phosphate synthase] + L-histidyl-[4-amino-5-hydroxymethyl-2-methylpyrimidine phosphate synthase] + 2 Fe(3+) + 4 H2O = L-lysyl-[4-amino-5-hydroxymethyl-2-methylpyrimidine phosphate synthase] + (2S)-2-amino-5-hydroxy-4-oxopentanoyl-[4-amino-5-hydroxymethyl-2-methylpyrimidine phosphate synthase] + 4-amino-2-methyl-5-(phosphooxymethyl)pyrimidine + 3-oxopropanoate + 2 Fe(2+) + 2 H(+)</text>
        <dbReference type="Rhea" id="RHEA:65756"/>
        <dbReference type="Rhea" id="RHEA-COMP:16892"/>
        <dbReference type="Rhea" id="RHEA-COMP:16893"/>
        <dbReference type="Rhea" id="RHEA-COMP:16894"/>
        <dbReference type="Rhea" id="RHEA-COMP:16895"/>
        <dbReference type="ChEBI" id="CHEBI:15377"/>
        <dbReference type="ChEBI" id="CHEBI:15378"/>
        <dbReference type="ChEBI" id="CHEBI:29033"/>
        <dbReference type="ChEBI" id="CHEBI:29034"/>
        <dbReference type="ChEBI" id="CHEBI:29969"/>
        <dbReference type="ChEBI" id="CHEBI:29979"/>
        <dbReference type="ChEBI" id="CHEBI:33190"/>
        <dbReference type="ChEBI" id="CHEBI:58354"/>
        <dbReference type="ChEBI" id="CHEBI:143915"/>
        <dbReference type="ChEBI" id="CHEBI:157692"/>
    </reaction>
    <physiologicalReaction direction="left-to-right" evidence="11">
        <dbReference type="Rhea" id="RHEA:65757"/>
    </physiologicalReaction>
</comment>
<evidence type="ECO:0000256" key="6">
    <source>
        <dbReference type="ARBA" id="ARBA00022723"/>
    </source>
</evidence>
<feature type="signal peptide" evidence="12">
    <location>
        <begin position="1"/>
        <end position="24"/>
    </location>
</feature>
<dbReference type="InterPro" id="IPR015168">
    <property type="entry name" value="SsuA/THI5"/>
</dbReference>
<keyword evidence="12" id="KW-0732">Signal</keyword>
<evidence type="ECO:0000256" key="5">
    <source>
        <dbReference type="ARBA" id="ARBA00022679"/>
    </source>
</evidence>
<comment type="subunit">
    <text evidence="4">Homodimer.</text>
</comment>
<comment type="function">
    <text evidence="1">Responsible for the formation of the pyrimidine heterocycle in the thiamine biosynthesis pathway. Catalyzes the formation of hydroxymethylpyrimidine phosphate (HMP-P) from histidine and pyridoxal phosphate (PLP). The protein uses PLP and the active site histidine to form HMP-P, generating an inactive enzyme. The enzyme can only undergo a single turnover, which suggests it is a suicide enzyme.</text>
</comment>
<keyword evidence="15" id="KW-1185">Reference proteome</keyword>
<evidence type="ECO:0000256" key="8">
    <source>
        <dbReference type="ARBA" id="ARBA00022977"/>
    </source>
</evidence>